<comment type="caution">
    <text evidence="9">The sequence shown here is derived from an EMBL/GenBank/DDBJ whole genome shotgun (WGS) entry which is preliminary data.</text>
</comment>
<dbReference type="AlphaFoldDB" id="G9MXM7"/>
<protein>
    <recommendedName>
        <fullName evidence="8">Peptidase M3A/M3B catalytic domain-containing protein</fullName>
    </recommendedName>
</protein>
<dbReference type="eggNOG" id="KOG2089">
    <property type="taxonomic scope" value="Eukaryota"/>
</dbReference>
<accession>G9MXM7</accession>
<sequence length="711" mass="81023">MSHPPEPPPLFEATPSSITERAQQLIQRLRQAQTQIIDTVLTEDATFSNVLLPLAQAENAVSAERWLVTSYRNFSPDAALQDAANVAATMFEDFELETSFRIDLFNLINAVRCKGELLDCESRRYLERKHKSHLRNGLLLSEETSRQRFQAIQTRIAALEADFAKNLADSRLEVWLSRQALQGVPDEVLSRFKTDTTGDEHLFLCDSGTILQVMMFATNTDTRKLCYMASENQCRGNEHVFKELILLRAESARQLGYSSHAALRLEDRMAKTPDVVNNFLAELVSKLSETAEAEVEKLKAIKKRDVESRGESFDGHYYIWDHAFYNRLMLEREYDLDQQQLAEYFPLLPTIESMLEINQHLFGLVFVEIIKPNQDSGVTFGQNSSAEILWHDDVRVFSVWNDKQEGGDFVGYLYLDLYDRKGKRSNACNVPIRPGCILPDGSRQYPATALLFDFEKPSVTNPTLLQHRDVILLFHELGHGIHELVAQTKFACFHGTASPIDFAEMPSQVLENWCWTPSQLKRLGRHYSYLSAEHLQAWSEAANGRPRPTERLSDSAIANLARSKHCNNALFYLRQASIGMFDMLVHQLNNNTEAEKWELAIKWNQLRRNVLPLDGGEAVNGDWAWGHGYANFGHFVNDYNAGYYSYLFSLVYAADVFNAVFKADPENTANGRQYRHAVLAKGASEDEMTILTQFLGRNLDVYPFSQELNLC</sequence>
<dbReference type="InterPro" id="IPR024080">
    <property type="entry name" value="Neurolysin/TOP_N"/>
</dbReference>
<dbReference type="Proteomes" id="UP000007115">
    <property type="component" value="Unassembled WGS sequence"/>
</dbReference>
<dbReference type="MEROPS" id="M03.009"/>
<dbReference type="InParanoid" id="G9MXM7"/>
<evidence type="ECO:0000256" key="5">
    <source>
        <dbReference type="ARBA" id="ARBA00022833"/>
    </source>
</evidence>
<dbReference type="GO" id="GO:0005758">
    <property type="term" value="C:mitochondrial intermembrane space"/>
    <property type="evidence" value="ECO:0007669"/>
    <property type="project" value="TreeGrafter"/>
</dbReference>
<dbReference type="SUPFAM" id="SSF55486">
    <property type="entry name" value="Metalloproteases ('zincins'), catalytic domain"/>
    <property type="match status" value="1"/>
</dbReference>
<dbReference type="RefSeq" id="XP_013955117.1">
    <property type="nucleotide sequence ID" value="XM_014099642.1"/>
</dbReference>
<dbReference type="GO" id="GO:0004222">
    <property type="term" value="F:metalloendopeptidase activity"/>
    <property type="evidence" value="ECO:0007669"/>
    <property type="project" value="InterPro"/>
</dbReference>
<dbReference type="Gene3D" id="1.10.1370.10">
    <property type="entry name" value="Neurolysin, domain 3"/>
    <property type="match status" value="1"/>
</dbReference>
<dbReference type="EMBL" id="ABDF02000077">
    <property type="protein sequence ID" value="EHK20924.1"/>
    <property type="molecule type" value="Genomic_DNA"/>
</dbReference>
<dbReference type="OrthoDB" id="534666at2759"/>
<evidence type="ECO:0000313" key="10">
    <source>
        <dbReference type="Proteomes" id="UP000007115"/>
    </source>
</evidence>
<dbReference type="GO" id="GO:0046872">
    <property type="term" value="F:metal ion binding"/>
    <property type="evidence" value="ECO:0007669"/>
    <property type="project" value="UniProtKB-UniRule"/>
</dbReference>
<dbReference type="FunFam" id="3.40.390.10:FF:000074">
    <property type="entry name" value="Metalloprotease"/>
    <property type="match status" value="1"/>
</dbReference>
<evidence type="ECO:0000256" key="7">
    <source>
        <dbReference type="RuleBase" id="RU003435"/>
    </source>
</evidence>
<keyword evidence="5 7" id="KW-0862">Zinc</keyword>
<dbReference type="Gene3D" id="1.20.1050.40">
    <property type="entry name" value="Endopeptidase. Chain P, domain 1"/>
    <property type="match status" value="1"/>
</dbReference>
<evidence type="ECO:0000256" key="6">
    <source>
        <dbReference type="ARBA" id="ARBA00023049"/>
    </source>
</evidence>
<keyword evidence="10" id="KW-1185">Reference proteome</keyword>
<dbReference type="CDD" id="cd06455">
    <property type="entry name" value="M3A_TOP"/>
    <property type="match status" value="1"/>
</dbReference>
<dbReference type="InterPro" id="IPR001567">
    <property type="entry name" value="Pept_M3A_M3B_dom"/>
</dbReference>
<keyword evidence="3 7" id="KW-0479">Metal-binding</keyword>
<comment type="similarity">
    <text evidence="1 7">Belongs to the peptidase M3 family.</text>
</comment>
<dbReference type="GeneID" id="25795925"/>
<evidence type="ECO:0000256" key="2">
    <source>
        <dbReference type="ARBA" id="ARBA00022670"/>
    </source>
</evidence>
<evidence type="ECO:0000256" key="3">
    <source>
        <dbReference type="ARBA" id="ARBA00022723"/>
    </source>
</evidence>
<gene>
    <name evidence="9" type="ORF">TRIVIDRAFT_59256</name>
</gene>
<dbReference type="Pfam" id="PF01432">
    <property type="entry name" value="Peptidase_M3"/>
    <property type="match status" value="1"/>
</dbReference>
<dbReference type="Gene3D" id="3.40.390.10">
    <property type="entry name" value="Collagenase (Catalytic Domain)"/>
    <property type="match status" value="1"/>
</dbReference>
<dbReference type="OMA" id="EHPAHAF"/>
<dbReference type="InterPro" id="IPR024077">
    <property type="entry name" value="Neurolysin/TOP_dom2"/>
</dbReference>
<evidence type="ECO:0000256" key="1">
    <source>
        <dbReference type="ARBA" id="ARBA00006040"/>
    </source>
</evidence>
<evidence type="ECO:0000259" key="8">
    <source>
        <dbReference type="Pfam" id="PF01432"/>
    </source>
</evidence>
<organism evidence="9 10">
    <name type="scientific">Hypocrea virens (strain Gv29-8 / FGSC 10586)</name>
    <name type="common">Gliocladium virens</name>
    <name type="synonym">Trichoderma virens</name>
    <dbReference type="NCBI Taxonomy" id="413071"/>
    <lineage>
        <taxon>Eukaryota</taxon>
        <taxon>Fungi</taxon>
        <taxon>Dikarya</taxon>
        <taxon>Ascomycota</taxon>
        <taxon>Pezizomycotina</taxon>
        <taxon>Sordariomycetes</taxon>
        <taxon>Hypocreomycetidae</taxon>
        <taxon>Hypocreales</taxon>
        <taxon>Hypocreaceae</taxon>
        <taxon>Trichoderma</taxon>
    </lineage>
</organism>
<evidence type="ECO:0000313" key="9">
    <source>
        <dbReference type="EMBL" id="EHK20924.1"/>
    </source>
</evidence>
<dbReference type="GO" id="GO:0006508">
    <property type="term" value="P:proteolysis"/>
    <property type="evidence" value="ECO:0007669"/>
    <property type="project" value="UniProtKB-KW"/>
</dbReference>
<keyword evidence="4 7" id="KW-0378">Hydrolase</keyword>
<evidence type="ECO:0000256" key="4">
    <source>
        <dbReference type="ARBA" id="ARBA00022801"/>
    </source>
</evidence>
<dbReference type="HOGENOM" id="CLU_001805_1_1_1"/>
<dbReference type="InterPro" id="IPR045090">
    <property type="entry name" value="Pept_M3A_M3B"/>
</dbReference>
<dbReference type="InterPro" id="IPR024079">
    <property type="entry name" value="MetalloPept_cat_dom_sf"/>
</dbReference>
<proteinExistence type="inferred from homology"/>
<feature type="domain" description="Peptidase M3A/M3B catalytic" evidence="8">
    <location>
        <begin position="213"/>
        <end position="709"/>
    </location>
</feature>
<dbReference type="PANTHER" id="PTHR11804:SF84">
    <property type="entry name" value="SACCHAROLYSIN"/>
    <property type="match status" value="1"/>
</dbReference>
<dbReference type="GO" id="GO:0006518">
    <property type="term" value="P:peptide metabolic process"/>
    <property type="evidence" value="ECO:0007669"/>
    <property type="project" value="TreeGrafter"/>
</dbReference>
<dbReference type="PANTHER" id="PTHR11804">
    <property type="entry name" value="PROTEASE M3 THIMET OLIGOPEPTIDASE-RELATED"/>
    <property type="match status" value="1"/>
</dbReference>
<name>G9MXM7_HYPVG</name>
<reference evidence="9 10" key="1">
    <citation type="journal article" date="2011" name="Genome Biol.">
        <title>Comparative genome sequence analysis underscores mycoparasitism as the ancestral life style of Trichoderma.</title>
        <authorList>
            <person name="Kubicek C.P."/>
            <person name="Herrera-Estrella A."/>
            <person name="Seidl-Seiboth V."/>
            <person name="Martinez D.A."/>
            <person name="Druzhinina I.S."/>
            <person name="Thon M."/>
            <person name="Zeilinger S."/>
            <person name="Casas-Flores S."/>
            <person name="Horwitz B.A."/>
            <person name="Mukherjee P.K."/>
            <person name="Mukherjee M."/>
            <person name="Kredics L."/>
            <person name="Alcaraz L.D."/>
            <person name="Aerts A."/>
            <person name="Antal Z."/>
            <person name="Atanasova L."/>
            <person name="Cervantes-Badillo M.G."/>
            <person name="Challacombe J."/>
            <person name="Chertkov O."/>
            <person name="McCluskey K."/>
            <person name="Coulpier F."/>
            <person name="Deshpande N."/>
            <person name="von Doehren H."/>
            <person name="Ebbole D.J."/>
            <person name="Esquivel-Naranjo E.U."/>
            <person name="Fekete E."/>
            <person name="Flipphi M."/>
            <person name="Glaser F."/>
            <person name="Gomez-Rodriguez E.Y."/>
            <person name="Gruber S."/>
            <person name="Han C."/>
            <person name="Henrissat B."/>
            <person name="Hermosa R."/>
            <person name="Hernandez-Onate M."/>
            <person name="Karaffa L."/>
            <person name="Kosti I."/>
            <person name="Le Crom S."/>
            <person name="Lindquist E."/>
            <person name="Lucas S."/>
            <person name="Luebeck M."/>
            <person name="Luebeck P.S."/>
            <person name="Margeot A."/>
            <person name="Metz B."/>
            <person name="Misra M."/>
            <person name="Nevalainen H."/>
            <person name="Omann M."/>
            <person name="Packer N."/>
            <person name="Perrone G."/>
            <person name="Uresti-Rivera E.E."/>
            <person name="Salamov A."/>
            <person name="Schmoll M."/>
            <person name="Seiboth B."/>
            <person name="Shapiro H."/>
            <person name="Sukno S."/>
            <person name="Tamayo-Ramos J.A."/>
            <person name="Tisch D."/>
            <person name="Wiest A."/>
            <person name="Wilkinson H.H."/>
            <person name="Zhang M."/>
            <person name="Coutinho P.M."/>
            <person name="Kenerley C.M."/>
            <person name="Monte E."/>
            <person name="Baker S.E."/>
            <person name="Grigoriev I.V."/>
        </authorList>
    </citation>
    <scope>NUCLEOTIDE SEQUENCE [LARGE SCALE GENOMIC DNA]</scope>
    <source>
        <strain evidence="10">Gv29-8 / FGSC 10586</strain>
    </source>
</reference>
<dbReference type="VEuPathDB" id="FungiDB:TRIVIDRAFT_59256"/>
<keyword evidence="2 7" id="KW-0645">Protease</keyword>
<comment type="cofactor">
    <cofactor evidence="7">
        <name>Zn(2+)</name>
        <dbReference type="ChEBI" id="CHEBI:29105"/>
    </cofactor>
    <text evidence="7">Binds 1 zinc ion.</text>
</comment>
<keyword evidence="6 7" id="KW-0482">Metalloprotease</keyword>